<keyword evidence="3" id="KW-0479">Metal-binding</keyword>
<comment type="subcellular location">
    <subcellularLocation>
        <location evidence="1">Cell envelope</location>
    </subcellularLocation>
</comment>
<dbReference type="Gene3D" id="3.40.50.1980">
    <property type="entry name" value="Nitrogenase molybdenum iron protein domain"/>
    <property type="match status" value="2"/>
</dbReference>
<evidence type="ECO:0000256" key="6">
    <source>
        <dbReference type="SAM" id="Coils"/>
    </source>
</evidence>
<comment type="caution">
    <text evidence="8">The sequence shown here is derived from an EMBL/GenBank/DDBJ whole genome shotgun (WGS) entry which is preliminary data.</text>
</comment>
<dbReference type="GO" id="GO:0046872">
    <property type="term" value="F:metal ion binding"/>
    <property type="evidence" value="ECO:0007669"/>
    <property type="project" value="UniProtKB-KW"/>
</dbReference>
<keyword evidence="7" id="KW-0472">Membrane</keyword>
<keyword evidence="7" id="KW-0812">Transmembrane</keyword>
<evidence type="ECO:0000313" key="8">
    <source>
        <dbReference type="EMBL" id="EFW28768.1"/>
    </source>
</evidence>
<dbReference type="PANTHER" id="PTHR42953:SF1">
    <property type="entry name" value="METAL-BINDING PROTEIN HI_0362-RELATED"/>
    <property type="match status" value="1"/>
</dbReference>
<keyword evidence="6" id="KW-0175">Coiled coil</keyword>
<dbReference type="PRINTS" id="PR00691">
    <property type="entry name" value="ADHESINB"/>
</dbReference>
<dbReference type="GO" id="GO:0030001">
    <property type="term" value="P:metal ion transport"/>
    <property type="evidence" value="ECO:0007669"/>
    <property type="project" value="InterPro"/>
</dbReference>
<dbReference type="InterPro" id="IPR006128">
    <property type="entry name" value="Lipoprotein_PsaA-like"/>
</dbReference>
<dbReference type="Pfam" id="PF01297">
    <property type="entry name" value="ZnuA"/>
    <property type="match status" value="1"/>
</dbReference>
<name>E7N501_9FIRM</name>
<protein>
    <submittedName>
        <fullName evidence="8">ABC transporter, substrate-binding protein</fullName>
    </submittedName>
</protein>
<sequence length="369" mass="41349">MILFTSCPNFMHVGLPPIFSIVKNIFHKYEFLIYKSKKYRYNLKKERTVQPMQHKKSFVYVLLACCFLLASLVSGCGGTSADKSAGDKPADAKKTVTVTTSFLEDMTKQLAGDYVNIELIIPAGEDPHLYVAQPADLEKIKKADLLLYHGLHFEGKMAEVLEKKGAAVTKNFTDSEINYMEEDGKRIVDPHFWFDVALYKKATEEAAAQLEKLLPDHKADIEANLKKYLGQLDALDNEIKEKIATIPEGQRNLVTPHDAFNYFSHRYHMNVVAPQGVSTDSEVANADVEKTANFIVEHKVKAVFAESTTNPERMKKLQEVCKTKGFDVEIVGGEGNELFSDSLAPAGQKGDTYIDMYKSNVDLIVSHLK</sequence>
<dbReference type="SUPFAM" id="SSF53807">
    <property type="entry name" value="Helical backbone' metal receptor"/>
    <property type="match status" value="1"/>
</dbReference>
<dbReference type="InterPro" id="IPR006127">
    <property type="entry name" value="ZnuA-like"/>
</dbReference>
<organism evidence="8 9">
    <name type="scientific">Selenomonas artemidis F0399</name>
    <dbReference type="NCBI Taxonomy" id="749551"/>
    <lineage>
        <taxon>Bacteria</taxon>
        <taxon>Bacillati</taxon>
        <taxon>Bacillota</taxon>
        <taxon>Negativicutes</taxon>
        <taxon>Selenomonadales</taxon>
        <taxon>Selenomonadaceae</taxon>
        <taxon>Selenomonas</taxon>
    </lineage>
</organism>
<feature type="transmembrane region" description="Helical" evidence="7">
    <location>
        <begin position="57"/>
        <end position="75"/>
    </location>
</feature>
<evidence type="ECO:0000256" key="1">
    <source>
        <dbReference type="ARBA" id="ARBA00004196"/>
    </source>
</evidence>
<dbReference type="InterPro" id="IPR050492">
    <property type="entry name" value="Bact_metal-bind_prot9"/>
</dbReference>
<keyword evidence="7" id="KW-1133">Transmembrane helix</keyword>
<keyword evidence="4" id="KW-0732">Signal</keyword>
<feature type="coiled-coil region" evidence="6">
    <location>
        <begin position="200"/>
        <end position="245"/>
    </location>
</feature>
<accession>E7N501</accession>
<keyword evidence="2 5" id="KW-0813">Transport</keyword>
<gene>
    <name evidence="8" type="ORF">HMPREF9555_02096</name>
</gene>
<proteinExistence type="inferred from homology"/>
<evidence type="ECO:0000256" key="3">
    <source>
        <dbReference type="ARBA" id="ARBA00022723"/>
    </source>
</evidence>
<dbReference type="Proteomes" id="UP000004633">
    <property type="component" value="Unassembled WGS sequence"/>
</dbReference>
<dbReference type="HOGENOM" id="CLU_016838_1_1_9"/>
<evidence type="ECO:0000256" key="4">
    <source>
        <dbReference type="ARBA" id="ARBA00022729"/>
    </source>
</evidence>
<dbReference type="GO" id="GO:0007155">
    <property type="term" value="P:cell adhesion"/>
    <property type="evidence" value="ECO:0007669"/>
    <property type="project" value="InterPro"/>
</dbReference>
<dbReference type="PANTHER" id="PTHR42953">
    <property type="entry name" value="HIGH-AFFINITY ZINC UPTAKE SYSTEM PROTEIN ZNUA-RELATED"/>
    <property type="match status" value="1"/>
</dbReference>
<dbReference type="EMBL" id="AECV01000060">
    <property type="protein sequence ID" value="EFW28768.1"/>
    <property type="molecule type" value="Genomic_DNA"/>
</dbReference>
<dbReference type="PRINTS" id="PR00690">
    <property type="entry name" value="ADHESNFAMILY"/>
</dbReference>
<keyword evidence="9" id="KW-1185">Reference proteome</keyword>
<dbReference type="GO" id="GO:0030313">
    <property type="term" value="C:cell envelope"/>
    <property type="evidence" value="ECO:0007669"/>
    <property type="project" value="UniProtKB-SubCell"/>
</dbReference>
<evidence type="ECO:0000256" key="7">
    <source>
        <dbReference type="SAM" id="Phobius"/>
    </source>
</evidence>
<dbReference type="InterPro" id="IPR006129">
    <property type="entry name" value="AdhesinB"/>
</dbReference>
<evidence type="ECO:0000256" key="5">
    <source>
        <dbReference type="RuleBase" id="RU003512"/>
    </source>
</evidence>
<dbReference type="STRING" id="749551.HMPREF9555_02096"/>
<evidence type="ECO:0000256" key="2">
    <source>
        <dbReference type="ARBA" id="ARBA00022448"/>
    </source>
</evidence>
<reference evidence="8 9" key="1">
    <citation type="submission" date="2010-08" db="EMBL/GenBank/DDBJ databases">
        <authorList>
            <person name="Weinstock G."/>
            <person name="Sodergren E."/>
            <person name="Clifton S."/>
            <person name="Fulton L."/>
            <person name="Fulton B."/>
            <person name="Courtney L."/>
            <person name="Fronick C."/>
            <person name="Harrison M."/>
            <person name="Strong C."/>
            <person name="Farmer C."/>
            <person name="Delahaunty K."/>
            <person name="Markovic C."/>
            <person name="Hall O."/>
            <person name="Minx P."/>
            <person name="Tomlinson C."/>
            <person name="Mitreva M."/>
            <person name="Hou S."/>
            <person name="Chen J."/>
            <person name="Wollam A."/>
            <person name="Pepin K.H."/>
            <person name="Johnson M."/>
            <person name="Bhonagiri V."/>
            <person name="Zhang X."/>
            <person name="Suruliraj S."/>
            <person name="Warren W."/>
            <person name="Chinwalla A."/>
            <person name="Mardis E.R."/>
            <person name="Wilson R.K."/>
        </authorList>
    </citation>
    <scope>NUCLEOTIDE SEQUENCE [LARGE SCALE GENOMIC DNA]</scope>
    <source>
        <strain evidence="8 9">F0399</strain>
    </source>
</reference>
<dbReference type="AlphaFoldDB" id="E7N501"/>
<comment type="similarity">
    <text evidence="5">Belongs to the bacterial solute-binding protein 9 family.</text>
</comment>
<evidence type="ECO:0000313" key="9">
    <source>
        <dbReference type="Proteomes" id="UP000004633"/>
    </source>
</evidence>